<dbReference type="Proteomes" id="UP000193200">
    <property type="component" value="Unassembled WGS sequence"/>
</dbReference>
<dbReference type="InterPro" id="IPR036425">
    <property type="entry name" value="MoaB/Mog-like_dom_sf"/>
</dbReference>
<dbReference type="SUPFAM" id="SSF53448">
    <property type="entry name" value="Nucleotide-diphospho-sugar transferases"/>
    <property type="match status" value="1"/>
</dbReference>
<reference evidence="3 4" key="1">
    <citation type="submission" date="2017-03" db="EMBL/GenBank/DDBJ databases">
        <authorList>
            <person name="Afonso C.L."/>
            <person name="Miller P.J."/>
            <person name="Scott M.A."/>
            <person name="Spackman E."/>
            <person name="Goraichik I."/>
            <person name="Dimitrov K.M."/>
            <person name="Suarez D.L."/>
            <person name="Swayne D.E."/>
        </authorList>
    </citation>
    <scope>NUCLEOTIDE SEQUENCE [LARGE SCALE GENOMIC DNA]</scope>
    <source>
        <strain evidence="3 4">CECT 7691</strain>
    </source>
</reference>
<evidence type="ECO:0000313" key="3">
    <source>
        <dbReference type="EMBL" id="SLN76893.1"/>
    </source>
</evidence>
<dbReference type="GO" id="GO:0016779">
    <property type="term" value="F:nucleotidyltransferase activity"/>
    <property type="evidence" value="ECO:0007669"/>
    <property type="project" value="UniProtKB-ARBA"/>
</dbReference>
<evidence type="ECO:0000313" key="4">
    <source>
        <dbReference type="Proteomes" id="UP000193200"/>
    </source>
</evidence>
<dbReference type="InParanoid" id="A0A1Y5TZP7"/>
<dbReference type="SUPFAM" id="SSF53218">
    <property type="entry name" value="Molybdenum cofactor biosynthesis proteins"/>
    <property type="match status" value="1"/>
</dbReference>
<sequence>MKFGRIGTDSAATGAILAHALSVEGRRFRKGHVLTADDVAALRRAGHETIVAARLDPDDVPEDSAAEEIATLIAGPMTLQREPFTGRVNLYADADGILVVDADLLARLNQIDEAVTVATLAPYARVEAGRMIATIKIIPFAAARRTLDAWRTMAGVAGMVRVAAFAPRRVALVMTRFEATKDAMLDKTEQVVRTRLESFGARLDVVRTVPHHEDSVAGAVAEALAAGCDLVLLFGASAITDRGDVLPAGIVAAGGRIEHFGMPVDPGNLLLLGRHDETPVVALPGCARSPKLNGFDWVLERLIAGVAVGSTDLARLGAGGLLQEIHSRPQPRDRRPGERPKIGPSVAAIVLAAGQSRRMGAANKLLEPVGGKPMVAHAVDAALAAACDPVLVVTGHQADQVRAALGDRAVQFVDSSDYAAGLSASLRAGYAALPEAADGAIVMLGDMPRVGAALLDSMIAAFDPREGRAIVVPTYRGKRGNPVLIGREFAGDIAALKGDLGARHLIAENDEVTVEVPIDGDAIFFDIDTPEMLAAASEGSD</sequence>
<organism evidence="3 4">
    <name type="scientific">Oceanibacterium hippocampi</name>
    <dbReference type="NCBI Taxonomy" id="745714"/>
    <lineage>
        <taxon>Bacteria</taxon>
        <taxon>Pseudomonadati</taxon>
        <taxon>Pseudomonadota</taxon>
        <taxon>Alphaproteobacteria</taxon>
        <taxon>Sneathiellales</taxon>
        <taxon>Sneathiellaceae</taxon>
        <taxon>Oceanibacterium</taxon>
    </lineage>
</organism>
<dbReference type="PANTHER" id="PTHR43777">
    <property type="entry name" value="MOLYBDENUM COFACTOR CYTIDYLYLTRANSFERASE"/>
    <property type="match status" value="1"/>
</dbReference>
<dbReference type="CDD" id="cd03522">
    <property type="entry name" value="MoeA_like"/>
    <property type="match status" value="1"/>
</dbReference>
<dbReference type="PIRSF" id="PIRSF036626">
    <property type="entry name" value="MPTBd_MobAlike"/>
    <property type="match status" value="1"/>
</dbReference>
<dbReference type="InterPro" id="IPR029044">
    <property type="entry name" value="Nucleotide-diphossugar_trans"/>
</dbReference>
<dbReference type="Gene3D" id="3.40.980.10">
    <property type="entry name" value="MoaB/Mog-like domain"/>
    <property type="match status" value="1"/>
</dbReference>
<dbReference type="AlphaFoldDB" id="A0A1Y5TZP7"/>
<proteinExistence type="predicted"/>
<evidence type="ECO:0000256" key="1">
    <source>
        <dbReference type="ARBA" id="ARBA00022842"/>
    </source>
</evidence>
<dbReference type="Pfam" id="PF00994">
    <property type="entry name" value="MoCF_biosynth"/>
    <property type="match status" value="1"/>
</dbReference>
<evidence type="ECO:0000259" key="2">
    <source>
        <dbReference type="SMART" id="SM00852"/>
    </source>
</evidence>
<keyword evidence="1" id="KW-0460">Magnesium</keyword>
<keyword evidence="4" id="KW-1185">Reference proteome</keyword>
<name>A0A1Y5TZP7_9PROT</name>
<protein>
    <submittedName>
        <fullName evidence="3">Bifunctional protein GlmU</fullName>
    </submittedName>
</protein>
<dbReference type="RefSeq" id="WP_085885560.1">
    <property type="nucleotide sequence ID" value="NZ_FWFR01000005.1"/>
</dbReference>
<dbReference type="InterPro" id="IPR025877">
    <property type="entry name" value="MobA-like_NTP_Trfase"/>
</dbReference>
<dbReference type="Pfam" id="PF12804">
    <property type="entry name" value="NTP_transf_3"/>
    <property type="match status" value="1"/>
</dbReference>
<dbReference type="SMART" id="SM00852">
    <property type="entry name" value="MoCF_biosynth"/>
    <property type="match status" value="1"/>
</dbReference>
<dbReference type="OrthoDB" id="9779263at2"/>
<dbReference type="Gene3D" id="3.90.550.10">
    <property type="entry name" value="Spore Coat Polysaccharide Biosynthesis Protein SpsA, Chain A"/>
    <property type="match status" value="1"/>
</dbReference>
<dbReference type="CDD" id="cd04182">
    <property type="entry name" value="GT_2_like_f"/>
    <property type="match status" value="1"/>
</dbReference>
<accession>A0A1Y5TZP7</accession>
<gene>
    <name evidence="3" type="primary">glmU_3</name>
    <name evidence="3" type="ORF">OCH7691_04224</name>
</gene>
<dbReference type="InterPro" id="IPR012184">
    <property type="entry name" value="Bifunc_Mopterin-bd"/>
</dbReference>
<feature type="domain" description="MoaB/Mog" evidence="2">
    <location>
        <begin position="171"/>
        <end position="304"/>
    </location>
</feature>
<dbReference type="InterPro" id="IPR001453">
    <property type="entry name" value="MoaB/Mog_dom"/>
</dbReference>
<dbReference type="EMBL" id="FWFR01000005">
    <property type="protein sequence ID" value="SLN76893.1"/>
    <property type="molecule type" value="Genomic_DNA"/>
</dbReference>
<dbReference type="PANTHER" id="PTHR43777:SF1">
    <property type="entry name" value="MOLYBDENUM COFACTOR CYTIDYLYLTRANSFERASE"/>
    <property type="match status" value="1"/>
</dbReference>